<reference evidence="2 3" key="1">
    <citation type="journal article" date="2022" name="Nat. Ecol. Evol.">
        <title>A masculinizing supergene underlies an exaggerated male reproductive morph in a spider.</title>
        <authorList>
            <person name="Hendrickx F."/>
            <person name="De Corte Z."/>
            <person name="Sonet G."/>
            <person name="Van Belleghem S.M."/>
            <person name="Kostlbacher S."/>
            <person name="Vangestel C."/>
        </authorList>
    </citation>
    <scope>NUCLEOTIDE SEQUENCE [LARGE SCALE GENOMIC DNA]</scope>
    <source>
        <strain evidence="2">W744_W776</strain>
    </source>
</reference>
<feature type="compositionally biased region" description="Polar residues" evidence="1">
    <location>
        <begin position="1"/>
        <end position="12"/>
    </location>
</feature>
<dbReference type="Proteomes" id="UP000827092">
    <property type="component" value="Unassembled WGS sequence"/>
</dbReference>
<protein>
    <submittedName>
        <fullName evidence="2">Uncharacterized protein</fullName>
    </submittedName>
</protein>
<comment type="caution">
    <text evidence="2">The sequence shown here is derived from an EMBL/GenBank/DDBJ whole genome shotgun (WGS) entry which is preliminary data.</text>
</comment>
<accession>A0AAV6UZC9</accession>
<dbReference type="EMBL" id="JAFNEN010000207">
    <property type="protein sequence ID" value="KAG8189696.1"/>
    <property type="molecule type" value="Genomic_DNA"/>
</dbReference>
<gene>
    <name evidence="2" type="ORF">JTE90_022509</name>
</gene>
<evidence type="ECO:0000256" key="1">
    <source>
        <dbReference type="SAM" id="MobiDB-lite"/>
    </source>
</evidence>
<proteinExistence type="predicted"/>
<evidence type="ECO:0000313" key="2">
    <source>
        <dbReference type="EMBL" id="KAG8189696.1"/>
    </source>
</evidence>
<evidence type="ECO:0000313" key="3">
    <source>
        <dbReference type="Proteomes" id="UP000827092"/>
    </source>
</evidence>
<keyword evidence="3" id="KW-1185">Reference proteome</keyword>
<name>A0AAV6UZC9_9ARAC</name>
<feature type="compositionally biased region" description="Basic residues" evidence="1">
    <location>
        <begin position="34"/>
        <end position="44"/>
    </location>
</feature>
<feature type="region of interest" description="Disordered" evidence="1">
    <location>
        <begin position="1"/>
        <end position="44"/>
    </location>
</feature>
<organism evidence="2 3">
    <name type="scientific">Oedothorax gibbosus</name>
    <dbReference type="NCBI Taxonomy" id="931172"/>
    <lineage>
        <taxon>Eukaryota</taxon>
        <taxon>Metazoa</taxon>
        <taxon>Ecdysozoa</taxon>
        <taxon>Arthropoda</taxon>
        <taxon>Chelicerata</taxon>
        <taxon>Arachnida</taxon>
        <taxon>Araneae</taxon>
        <taxon>Araneomorphae</taxon>
        <taxon>Entelegynae</taxon>
        <taxon>Araneoidea</taxon>
        <taxon>Linyphiidae</taxon>
        <taxon>Erigoninae</taxon>
        <taxon>Oedothorax</taxon>
    </lineage>
</organism>
<dbReference type="AlphaFoldDB" id="A0AAV6UZC9"/>
<sequence>MKDRFTTSSDVTLQPPRYNQHGKKSYNASISSKHSQRLKKNIGKRAKSDAFAELSAANASTGNQFIGRKWTRLLG</sequence>